<proteinExistence type="predicted"/>
<feature type="chain" id="PRO_5031343324" description="NADH dehydrogenase [ubiquinone] iron-sulfur protein 6, mitochondrial" evidence="2">
    <location>
        <begin position="19"/>
        <end position="153"/>
    </location>
</feature>
<dbReference type="AlphaFoldDB" id="A0A7R9V7S0"/>
<dbReference type="EMBL" id="HBEC01016364">
    <property type="protein sequence ID" value="CAD8287584.1"/>
    <property type="molecule type" value="Transcribed_RNA"/>
</dbReference>
<evidence type="ECO:0000313" key="3">
    <source>
        <dbReference type="EMBL" id="CAD8287584.1"/>
    </source>
</evidence>
<name>A0A7R9V7S0_9CHLO</name>
<feature type="compositionally biased region" description="Polar residues" evidence="1">
    <location>
        <begin position="50"/>
        <end position="67"/>
    </location>
</feature>
<reference evidence="3" key="1">
    <citation type="submission" date="2021-01" db="EMBL/GenBank/DDBJ databases">
        <authorList>
            <person name="Corre E."/>
            <person name="Pelletier E."/>
            <person name="Niang G."/>
            <person name="Scheremetjew M."/>
            <person name="Finn R."/>
            <person name="Kale V."/>
            <person name="Holt S."/>
            <person name="Cochrane G."/>
            <person name="Meng A."/>
            <person name="Brown T."/>
            <person name="Cohen L."/>
        </authorList>
    </citation>
    <scope>NUCLEOTIDE SEQUENCE</scope>
    <source>
        <strain evidence="3">CCMP219</strain>
    </source>
</reference>
<evidence type="ECO:0008006" key="4">
    <source>
        <dbReference type="Google" id="ProtNLM"/>
    </source>
</evidence>
<evidence type="ECO:0000256" key="1">
    <source>
        <dbReference type="SAM" id="MobiDB-lite"/>
    </source>
</evidence>
<feature type="signal peptide" evidence="2">
    <location>
        <begin position="1"/>
        <end position="18"/>
    </location>
</feature>
<dbReference type="GO" id="GO:0005739">
    <property type="term" value="C:mitochondrion"/>
    <property type="evidence" value="ECO:0007669"/>
    <property type="project" value="GOC"/>
</dbReference>
<feature type="region of interest" description="Disordered" evidence="1">
    <location>
        <begin position="50"/>
        <end position="74"/>
    </location>
</feature>
<dbReference type="Gene3D" id="2.60.260.40">
    <property type="entry name" value="q5lls5 like domains"/>
    <property type="match status" value="1"/>
</dbReference>
<dbReference type="GO" id="GO:0006120">
    <property type="term" value="P:mitochondrial electron transport, NADH to ubiquinone"/>
    <property type="evidence" value="ECO:0007669"/>
    <property type="project" value="TreeGrafter"/>
</dbReference>
<dbReference type="PANTHER" id="PTHR13156">
    <property type="entry name" value="NADH-UBIQUINONE OXIDOREDUCTASE 13 KD-A SUBUNIT"/>
    <property type="match status" value="1"/>
</dbReference>
<evidence type="ECO:0000256" key="2">
    <source>
        <dbReference type="SAM" id="SignalP"/>
    </source>
</evidence>
<dbReference type="PANTHER" id="PTHR13156:SF0">
    <property type="entry name" value="NADH DEHYDROGENASE [UBIQUINONE] IRON-SULFUR PROTEIN 6, MITOCHONDRIAL"/>
    <property type="match status" value="1"/>
</dbReference>
<accession>A0A7R9V7S0</accession>
<organism evidence="3">
    <name type="scientific">Chlamydomonas euryale</name>
    <dbReference type="NCBI Taxonomy" id="1486919"/>
    <lineage>
        <taxon>Eukaryota</taxon>
        <taxon>Viridiplantae</taxon>
        <taxon>Chlorophyta</taxon>
        <taxon>core chlorophytes</taxon>
        <taxon>Chlorophyceae</taxon>
        <taxon>CS clade</taxon>
        <taxon>Chlamydomonadales</taxon>
        <taxon>Chlamydomonadaceae</taxon>
        <taxon>Chlamydomonas</taxon>
    </lineage>
</organism>
<keyword evidence="2" id="KW-0732">Signal</keyword>
<gene>
    <name evidence="3" type="ORF">CEUR00632_LOCUS7623</name>
</gene>
<sequence>MALRTGVLSALLWQRSLAPSLQAGFASGAVVAPKDWKAVKLPEQTAKDIPTTNGGVTFSGDLRSTSGLGRGDGCKTHTDKWLQGDAKSPIEYISEAEPIKVEGPVVASYGSDDPALGCPVEYINLRGKTKENPAVCKYTGNKYYSDPHTWRAH</sequence>
<protein>
    <recommendedName>
        <fullName evidence="4">NADH dehydrogenase [ubiquinone] iron-sulfur protein 6, mitochondrial</fullName>
    </recommendedName>
</protein>